<dbReference type="GO" id="GO:0006950">
    <property type="term" value="P:response to stress"/>
    <property type="evidence" value="ECO:0007669"/>
    <property type="project" value="TreeGrafter"/>
</dbReference>
<dbReference type="InterPro" id="IPR039422">
    <property type="entry name" value="MarR/SlyA-like"/>
</dbReference>
<evidence type="ECO:0000256" key="1">
    <source>
        <dbReference type="SAM" id="MobiDB-lite"/>
    </source>
</evidence>
<gene>
    <name evidence="3" type="ORF">F1D05_13030</name>
</gene>
<dbReference type="KEGG" id="kqi:F1D05_13030"/>
<dbReference type="RefSeq" id="WP_185447963.1">
    <property type="nucleotide sequence ID" value="NZ_CP043661.1"/>
</dbReference>
<evidence type="ECO:0000259" key="2">
    <source>
        <dbReference type="PROSITE" id="PS50995"/>
    </source>
</evidence>
<protein>
    <submittedName>
        <fullName evidence="3">Winged helix-turn-helix transcriptional regulator</fullName>
    </submittedName>
</protein>
<dbReference type="InterPro" id="IPR000835">
    <property type="entry name" value="HTH_MarR-typ"/>
</dbReference>
<dbReference type="InterPro" id="IPR036388">
    <property type="entry name" value="WH-like_DNA-bd_sf"/>
</dbReference>
<reference evidence="4" key="1">
    <citation type="submission" date="2019-09" db="EMBL/GenBank/DDBJ databases">
        <title>Antimicrobial potential of Antarctic Bacteria.</title>
        <authorList>
            <person name="Benaud N."/>
            <person name="Edwards R.J."/>
            <person name="Ferrari B.C."/>
        </authorList>
    </citation>
    <scope>NUCLEOTIDE SEQUENCE [LARGE SCALE GENOMIC DNA]</scope>
    <source>
        <strain evidence="4">SPB151</strain>
    </source>
</reference>
<proteinExistence type="predicted"/>
<dbReference type="EMBL" id="CP043661">
    <property type="protein sequence ID" value="QNE18664.1"/>
    <property type="molecule type" value="Genomic_DNA"/>
</dbReference>
<feature type="domain" description="HTH marR-type" evidence="2">
    <location>
        <begin position="11"/>
        <end position="147"/>
    </location>
</feature>
<dbReference type="GO" id="GO:0003700">
    <property type="term" value="F:DNA-binding transcription factor activity"/>
    <property type="evidence" value="ECO:0007669"/>
    <property type="project" value="InterPro"/>
</dbReference>
<dbReference type="PANTHER" id="PTHR33164:SF99">
    <property type="entry name" value="MARR FAMILY REGULATORY PROTEIN"/>
    <property type="match status" value="1"/>
</dbReference>
<feature type="compositionally biased region" description="Low complexity" evidence="1">
    <location>
        <begin position="170"/>
        <end position="187"/>
    </location>
</feature>
<organism evidence="3 4">
    <name type="scientific">Kribbella qitaiheensis</name>
    <dbReference type="NCBI Taxonomy" id="1544730"/>
    <lineage>
        <taxon>Bacteria</taxon>
        <taxon>Bacillati</taxon>
        <taxon>Actinomycetota</taxon>
        <taxon>Actinomycetes</taxon>
        <taxon>Propionibacteriales</taxon>
        <taxon>Kribbellaceae</taxon>
        <taxon>Kribbella</taxon>
    </lineage>
</organism>
<sequence length="187" mass="20474">MAGTRWLDAREAHLWQSYRDSNRELSSALETRLIKNSGLSGADYALLHPLSTSPQGVLRTRDLGRSIGWERSRLSHQVSRMEKRGLVVREECASDARGSMIRLTDAGRAAVEAAAPDHADAVRTYLLDKLTREEQDVLTTLLDRVLAGLPYRDLCRVDPADSTDCDAPCPEGTAGETTAATPATAIR</sequence>
<feature type="region of interest" description="Disordered" evidence="1">
    <location>
        <begin position="166"/>
        <end position="187"/>
    </location>
</feature>
<evidence type="ECO:0000313" key="3">
    <source>
        <dbReference type="EMBL" id="QNE18664.1"/>
    </source>
</evidence>
<dbReference type="PANTHER" id="PTHR33164">
    <property type="entry name" value="TRANSCRIPTIONAL REGULATOR, MARR FAMILY"/>
    <property type="match status" value="1"/>
</dbReference>
<dbReference type="SUPFAM" id="SSF46785">
    <property type="entry name" value="Winged helix' DNA-binding domain"/>
    <property type="match status" value="1"/>
</dbReference>
<dbReference type="Gene3D" id="1.10.10.10">
    <property type="entry name" value="Winged helix-like DNA-binding domain superfamily/Winged helix DNA-binding domain"/>
    <property type="match status" value="1"/>
</dbReference>
<reference evidence="3 4" key="2">
    <citation type="journal article" date="2020" name="Microbiol. Resour. Announc.">
        <title>Antarctic desert soil bacteria exhibit high novel natural product potential, evaluated through long-read genome sequencing and comparative genomics.</title>
        <authorList>
            <person name="Benaud N."/>
            <person name="Edwards R.J."/>
            <person name="Amos T.G."/>
            <person name="D'Agostino P.M."/>
            <person name="Gutierrez-Chavez C."/>
            <person name="Montgomery K."/>
            <person name="Nicetic I."/>
            <person name="Ferrari B.C."/>
        </authorList>
    </citation>
    <scope>NUCLEOTIDE SEQUENCE [LARGE SCALE GENOMIC DNA]</scope>
    <source>
        <strain evidence="3 4">SPB151</strain>
    </source>
</reference>
<dbReference type="PROSITE" id="PS50995">
    <property type="entry name" value="HTH_MARR_2"/>
    <property type="match status" value="1"/>
</dbReference>
<evidence type="ECO:0000313" key="4">
    <source>
        <dbReference type="Proteomes" id="UP000515563"/>
    </source>
</evidence>
<dbReference type="Proteomes" id="UP000515563">
    <property type="component" value="Chromosome"/>
</dbReference>
<dbReference type="PRINTS" id="PR00598">
    <property type="entry name" value="HTHMARR"/>
</dbReference>
<accession>A0A7G6WXE9</accession>
<dbReference type="AlphaFoldDB" id="A0A7G6WXE9"/>
<dbReference type="Pfam" id="PF12802">
    <property type="entry name" value="MarR_2"/>
    <property type="match status" value="1"/>
</dbReference>
<dbReference type="SMART" id="SM00347">
    <property type="entry name" value="HTH_MARR"/>
    <property type="match status" value="1"/>
</dbReference>
<dbReference type="InterPro" id="IPR036390">
    <property type="entry name" value="WH_DNA-bd_sf"/>
</dbReference>
<name>A0A7G6WXE9_9ACTN</name>
<keyword evidence="4" id="KW-1185">Reference proteome</keyword>